<evidence type="ECO:0000256" key="1">
    <source>
        <dbReference type="ARBA" id="ARBA00005640"/>
    </source>
</evidence>
<dbReference type="Proteomes" id="UP001362899">
    <property type="component" value="Unassembled WGS sequence"/>
</dbReference>
<dbReference type="AlphaFoldDB" id="A0AAV5RBV4"/>
<proteinExistence type="inferred from homology"/>
<organism evidence="6 7">
    <name type="scientific">Starmerella bacillaris</name>
    <name type="common">Yeast</name>
    <name type="synonym">Candida zemplinina</name>
    <dbReference type="NCBI Taxonomy" id="1247836"/>
    <lineage>
        <taxon>Eukaryota</taxon>
        <taxon>Fungi</taxon>
        <taxon>Dikarya</taxon>
        <taxon>Ascomycota</taxon>
        <taxon>Saccharomycotina</taxon>
        <taxon>Dipodascomycetes</taxon>
        <taxon>Dipodascales</taxon>
        <taxon>Trichomonascaceae</taxon>
        <taxon>Starmerella</taxon>
    </lineage>
</organism>
<dbReference type="InterPro" id="IPR001380">
    <property type="entry name" value="Ribosomal_eL13"/>
</dbReference>
<dbReference type="PANTHER" id="PTHR11722">
    <property type="entry name" value="60S RIBOSOMAL PROTEIN L13"/>
    <property type="match status" value="1"/>
</dbReference>
<protein>
    <recommendedName>
        <fullName evidence="4">60S ribosomal protein L13</fullName>
    </recommendedName>
</protein>
<name>A0AAV5RBV4_STABA</name>
<dbReference type="PANTHER" id="PTHR11722:SF0">
    <property type="entry name" value="LARGE RIBOSOMAL SUBUNIT PROTEIN EL13"/>
    <property type="match status" value="1"/>
</dbReference>
<keyword evidence="7" id="KW-1185">Reference proteome</keyword>
<comment type="caution">
    <text evidence="6">The sequence shown here is derived from an EMBL/GenBank/DDBJ whole genome shotgun (WGS) entry which is preliminary data.</text>
</comment>
<keyword evidence="3 4" id="KW-0687">Ribonucleoprotein</keyword>
<dbReference type="InterPro" id="IPR018256">
    <property type="entry name" value="Ribosomal_eL13_CS"/>
</dbReference>
<reference evidence="6 7" key="1">
    <citation type="journal article" date="2023" name="Elife">
        <title>Identification of key yeast species and microbe-microbe interactions impacting larval growth of Drosophila in the wild.</title>
        <authorList>
            <person name="Mure A."/>
            <person name="Sugiura Y."/>
            <person name="Maeda R."/>
            <person name="Honda K."/>
            <person name="Sakurai N."/>
            <person name="Takahashi Y."/>
            <person name="Watada M."/>
            <person name="Katoh T."/>
            <person name="Gotoh A."/>
            <person name="Gotoh Y."/>
            <person name="Taniguchi I."/>
            <person name="Nakamura K."/>
            <person name="Hayashi T."/>
            <person name="Katayama T."/>
            <person name="Uemura T."/>
            <person name="Hattori Y."/>
        </authorList>
    </citation>
    <scope>NUCLEOTIDE SEQUENCE [LARGE SCALE GENOMIC DNA]</scope>
    <source>
        <strain evidence="6 7">SB-73</strain>
    </source>
</reference>
<dbReference type="Pfam" id="PF01294">
    <property type="entry name" value="Ribosomal_L13e"/>
    <property type="match status" value="1"/>
</dbReference>
<sequence length="198" mass="22521">MAISKNNPIQKNHFRKQWQERVRVHLDQAGKKKSRRVARDLKAALVAPRPVDKLRPIVRAPTLRYNRKVRAGRGFTFEELHAAGLSPKYARTVGIAVDHRRINRNVEGLELNVQRLKEYTARLVVFPKNADKEFVETKVLKIADDLPISNTTPIVSTGKVADVESANAFQTLRKAFSDKRHAGKREKKAREAAEAENK</sequence>
<comment type="similarity">
    <text evidence="1 4">Belongs to the eukaryotic ribosomal protein eL13 family.</text>
</comment>
<dbReference type="Gene3D" id="1.20.5.110">
    <property type="match status" value="1"/>
</dbReference>
<accession>A0AAV5RBV4</accession>
<evidence type="ECO:0000256" key="2">
    <source>
        <dbReference type="ARBA" id="ARBA00022980"/>
    </source>
</evidence>
<evidence type="ECO:0000256" key="5">
    <source>
        <dbReference type="SAM" id="MobiDB-lite"/>
    </source>
</evidence>
<dbReference type="PROSITE" id="PS01104">
    <property type="entry name" value="RIBOSOMAL_L13E"/>
    <property type="match status" value="1"/>
</dbReference>
<evidence type="ECO:0000256" key="3">
    <source>
        <dbReference type="ARBA" id="ARBA00023274"/>
    </source>
</evidence>
<dbReference type="GO" id="GO:0006412">
    <property type="term" value="P:translation"/>
    <property type="evidence" value="ECO:0007669"/>
    <property type="project" value="InterPro"/>
</dbReference>
<keyword evidence="2 4" id="KW-0689">Ribosomal protein</keyword>
<evidence type="ECO:0000313" key="7">
    <source>
        <dbReference type="Proteomes" id="UP001362899"/>
    </source>
</evidence>
<dbReference type="EMBL" id="BTGC01000001">
    <property type="protein sequence ID" value="GMM49051.1"/>
    <property type="molecule type" value="Genomic_DNA"/>
</dbReference>
<dbReference type="GO" id="GO:0022625">
    <property type="term" value="C:cytosolic large ribosomal subunit"/>
    <property type="evidence" value="ECO:0007669"/>
    <property type="project" value="TreeGrafter"/>
</dbReference>
<gene>
    <name evidence="6" type="ORF">DASB73_000090</name>
</gene>
<dbReference type="GO" id="GO:0003723">
    <property type="term" value="F:RNA binding"/>
    <property type="evidence" value="ECO:0007669"/>
    <property type="project" value="TreeGrafter"/>
</dbReference>
<feature type="region of interest" description="Disordered" evidence="5">
    <location>
        <begin position="177"/>
        <end position="198"/>
    </location>
</feature>
<evidence type="ECO:0000313" key="6">
    <source>
        <dbReference type="EMBL" id="GMM49051.1"/>
    </source>
</evidence>
<dbReference type="GO" id="GO:0003735">
    <property type="term" value="F:structural constituent of ribosome"/>
    <property type="evidence" value="ECO:0007669"/>
    <property type="project" value="InterPro"/>
</dbReference>
<feature type="compositionally biased region" description="Basic and acidic residues" evidence="5">
    <location>
        <begin position="188"/>
        <end position="198"/>
    </location>
</feature>
<evidence type="ECO:0000256" key="4">
    <source>
        <dbReference type="RuleBase" id="RU000572"/>
    </source>
</evidence>
<dbReference type="HAMAP" id="MF_00499">
    <property type="entry name" value="Ribosomal_eL13"/>
    <property type="match status" value="1"/>
</dbReference>